<name>A0A2U1B6R7_9BACT</name>
<reference evidence="2 3" key="1">
    <citation type="submission" date="2018-04" db="EMBL/GenBank/DDBJ databases">
        <title>Genomic Encyclopedia of Type Strains, Phase IV (KMG-IV): sequencing the most valuable type-strain genomes for metagenomic binning, comparative biology and taxonomic classification.</title>
        <authorList>
            <person name="Goeker M."/>
        </authorList>
    </citation>
    <scope>NUCLEOTIDE SEQUENCE [LARGE SCALE GENOMIC DNA]</scope>
    <source>
        <strain evidence="2 3">DSM 100231</strain>
    </source>
</reference>
<evidence type="ECO:0008006" key="4">
    <source>
        <dbReference type="Google" id="ProtNLM"/>
    </source>
</evidence>
<proteinExistence type="predicted"/>
<feature type="signal peptide" evidence="1">
    <location>
        <begin position="1"/>
        <end position="30"/>
    </location>
</feature>
<dbReference type="Gene3D" id="2.60.40.1930">
    <property type="match status" value="1"/>
</dbReference>
<gene>
    <name evidence="2" type="ORF">C8E01_101583</name>
</gene>
<evidence type="ECO:0000256" key="1">
    <source>
        <dbReference type="SAM" id="SignalP"/>
    </source>
</evidence>
<dbReference type="EMBL" id="QEKI01000001">
    <property type="protein sequence ID" value="PVY44217.1"/>
    <property type="molecule type" value="Genomic_DNA"/>
</dbReference>
<protein>
    <recommendedName>
        <fullName evidence="4">MG2 domain-containing protein</fullName>
    </recommendedName>
</protein>
<evidence type="ECO:0000313" key="3">
    <source>
        <dbReference type="Proteomes" id="UP000245466"/>
    </source>
</evidence>
<keyword evidence="1" id="KW-0732">Signal</keyword>
<dbReference type="AlphaFoldDB" id="A0A2U1B6R7"/>
<dbReference type="RefSeq" id="WP_207774855.1">
    <property type="nucleotide sequence ID" value="NZ_QEKI01000001.1"/>
</dbReference>
<accession>A0A2U1B6R7</accession>
<sequence>MSKSEIKGSRILGAACWLLASTWLCLPAFAQHEQVTKVAAAQVQRQLSDEQVQLVHSQPWYMAGERLWYSAAVRKNSTAPASRVLYVELLDAQGSTLTSQRLVIEDGKAQGDFLLPKDLPSGRYTLQAATNWMKNFSARQRWQQQLTIVNPDEVRALQAQPVKAKPLQVRFFPESGVWSVGVPTKMVATVTNAAGIGIVAQGTVTDTAGQVITTFKSNDAGIAVFELNVTEQRELVAQLQAEGYAQQLVSIPKPKQQGIALAVGKVSGTGIPVSVQGKSGIGHVLVATSGGTVYFAHRITGEDQVIVPWLNAAQPECRLLLLNTGGLVEAERRVMLPHTAGIEVQAEHQQYGTRQQVTVTVKGVQPSTWLAASVAERRATLQQPGGFVAVSGAQQGYETDLELWEAIAKSETEARFQRETLVEPMRQETVKAPFQQEAFGRNIDTAFVQALPPHVVSVAQQHYTRTNIHEIYGLTEPHAAAPLPRLPADRVFKLDDYVAFQDVEEAIREVTTNLRMRKKKGRQTVRLLYVSSETKRMMKGEPLYLLDGVILENMDEIMELDLNDIASIEIAWSEEKLYAGNLGRLVDNGMFAIYTKSGEARERLKEKGLPVLYEQYNLPRNFVVPAPAPGDAAQSQFPDFRQQLYWQPFLQTGPDGSASFIFYTSDETGVFEVNVQGQTAEGMPVSGSTTFEVKLIN</sequence>
<dbReference type="Proteomes" id="UP000245466">
    <property type="component" value="Unassembled WGS sequence"/>
</dbReference>
<feature type="chain" id="PRO_5015464002" description="MG2 domain-containing protein" evidence="1">
    <location>
        <begin position="31"/>
        <end position="697"/>
    </location>
</feature>
<keyword evidence="3" id="KW-1185">Reference proteome</keyword>
<comment type="caution">
    <text evidence="2">The sequence shown here is derived from an EMBL/GenBank/DDBJ whole genome shotgun (WGS) entry which is preliminary data.</text>
</comment>
<organism evidence="2 3">
    <name type="scientific">Pontibacter virosus</name>
    <dbReference type="NCBI Taxonomy" id="1765052"/>
    <lineage>
        <taxon>Bacteria</taxon>
        <taxon>Pseudomonadati</taxon>
        <taxon>Bacteroidota</taxon>
        <taxon>Cytophagia</taxon>
        <taxon>Cytophagales</taxon>
        <taxon>Hymenobacteraceae</taxon>
        <taxon>Pontibacter</taxon>
    </lineage>
</organism>
<evidence type="ECO:0000313" key="2">
    <source>
        <dbReference type="EMBL" id="PVY44217.1"/>
    </source>
</evidence>